<evidence type="ECO:0000256" key="3">
    <source>
        <dbReference type="ARBA" id="ARBA00022806"/>
    </source>
</evidence>
<name>A0A1H1MB99_9ACTN</name>
<dbReference type="GO" id="GO:0005524">
    <property type="term" value="F:ATP binding"/>
    <property type="evidence" value="ECO:0007669"/>
    <property type="project" value="UniProtKB-UniRule"/>
</dbReference>
<dbReference type="SUPFAM" id="SSF52540">
    <property type="entry name" value="P-loop containing nucleoside triphosphate hydrolases"/>
    <property type="match status" value="1"/>
</dbReference>
<dbReference type="GO" id="GO:0000725">
    <property type="term" value="P:recombinational repair"/>
    <property type="evidence" value="ECO:0007669"/>
    <property type="project" value="TreeGrafter"/>
</dbReference>
<dbReference type="GO" id="GO:0016787">
    <property type="term" value="F:hydrolase activity"/>
    <property type="evidence" value="ECO:0007669"/>
    <property type="project" value="UniProtKB-UniRule"/>
</dbReference>
<accession>A0A1H1MB99</accession>
<dbReference type="Proteomes" id="UP000199092">
    <property type="component" value="Chromosome I"/>
</dbReference>
<dbReference type="Gene3D" id="3.40.50.300">
    <property type="entry name" value="P-loop containing nucleotide triphosphate hydrolases"/>
    <property type="match status" value="2"/>
</dbReference>
<dbReference type="InterPro" id="IPR014016">
    <property type="entry name" value="UvrD-like_ATP-bd"/>
</dbReference>
<feature type="domain" description="UvrD-like helicase ATP-binding" evidence="6">
    <location>
        <begin position="179"/>
        <end position="553"/>
    </location>
</feature>
<keyword evidence="4 5" id="KW-0067">ATP-binding</keyword>
<sequence length="689" mass="74053">MPAPAPSATLTAEQQHLVDSRTALQRMREHTAGLTAQGGDRVSTEHLKQVLHRRMKALEDDPTVPLFFGRLDYASDLGAERDETLYVGRRHVTGEAGGEPLVIDWRAGMALPFYQARVGEPMRVRRRRRFGFSSGRLTAFEDEDLVRSPAAEVAASSSAILESEIERPRTGPMRDIVATIQPEQDTIVRARLDQSLCVQGAPGTGKTAVGLHRAAYLLYAYREQLARSGVLVVGPNDSFLSYIADVLPALGEIDATQATVGSLVSGATGVAVRGLEAAPPAVIKGDARMAEVLRRAVWGHLGRPTEALVVPRGAYQWRVGAYLTEEMLGELRERGVRYEAGRAMLPQRLAHQVLLRMEASGDSPDDRVQNAVARSRPVRAYAEQLWPTLDAAKLVLRLLTDAEFLARCADGLLDADEQRLVRLPKPARTVAAARFTLADVVLVDEVSDLLQRTPSLGHVVLDEAQDLSPMMLRAVGRRASTGSVTVLGDLAQATTPWATRSWRESLGHLGQADAVVEELVAGFRVPGAVIDFAARLLPHIAPSLTPPHSVRRSRGELDLRRSADPAAAVTRAVGDALRSEGTVGVVVPDATVPALRAALSGAGVVFELLGEQAQGFESRVDLVPATLAKGLEFDHVVLLEPAGIVAGEPDRVTGLRRLYVCLTRAVSSLVVVHGEPLPAELDAPTASAA</sequence>
<dbReference type="PROSITE" id="PS51198">
    <property type="entry name" value="UVRD_HELICASE_ATP_BIND"/>
    <property type="match status" value="1"/>
</dbReference>
<dbReference type="AlphaFoldDB" id="A0A1H1MB99"/>
<dbReference type="RefSeq" id="WP_091409958.1">
    <property type="nucleotide sequence ID" value="NZ_LT629749.1"/>
</dbReference>
<keyword evidence="8" id="KW-1185">Reference proteome</keyword>
<dbReference type="PANTHER" id="PTHR11070:SF45">
    <property type="entry name" value="DNA 3'-5' HELICASE"/>
    <property type="match status" value="1"/>
</dbReference>
<evidence type="ECO:0000256" key="2">
    <source>
        <dbReference type="ARBA" id="ARBA00022801"/>
    </source>
</evidence>
<protein>
    <submittedName>
        <fullName evidence="7">DNA helicase IV</fullName>
    </submittedName>
</protein>
<evidence type="ECO:0000256" key="4">
    <source>
        <dbReference type="ARBA" id="ARBA00022840"/>
    </source>
</evidence>
<organism evidence="7 8">
    <name type="scientific">Friedmanniella luteola</name>
    <dbReference type="NCBI Taxonomy" id="546871"/>
    <lineage>
        <taxon>Bacteria</taxon>
        <taxon>Bacillati</taxon>
        <taxon>Actinomycetota</taxon>
        <taxon>Actinomycetes</taxon>
        <taxon>Propionibacteriales</taxon>
        <taxon>Nocardioidaceae</taxon>
        <taxon>Friedmanniella</taxon>
    </lineage>
</organism>
<keyword evidence="1 5" id="KW-0547">Nucleotide-binding</keyword>
<dbReference type="GO" id="GO:0005829">
    <property type="term" value="C:cytosol"/>
    <property type="evidence" value="ECO:0007669"/>
    <property type="project" value="TreeGrafter"/>
</dbReference>
<evidence type="ECO:0000313" key="7">
    <source>
        <dbReference type="EMBL" id="SDR83927.1"/>
    </source>
</evidence>
<proteinExistence type="predicted"/>
<dbReference type="PANTHER" id="PTHR11070">
    <property type="entry name" value="UVRD / RECB / PCRA DNA HELICASE FAMILY MEMBER"/>
    <property type="match status" value="1"/>
</dbReference>
<evidence type="ECO:0000256" key="1">
    <source>
        <dbReference type="ARBA" id="ARBA00022741"/>
    </source>
</evidence>
<dbReference type="EMBL" id="LT629749">
    <property type="protein sequence ID" value="SDR83927.1"/>
    <property type="molecule type" value="Genomic_DNA"/>
</dbReference>
<dbReference type="STRING" id="546871.SAMN04488543_0591"/>
<dbReference type="InterPro" id="IPR000212">
    <property type="entry name" value="DNA_helicase_UvrD/REP"/>
</dbReference>
<keyword evidence="2 5" id="KW-0378">Hydrolase</keyword>
<keyword evidence="3 5" id="KW-0347">Helicase</keyword>
<evidence type="ECO:0000256" key="5">
    <source>
        <dbReference type="PROSITE-ProRule" id="PRU00560"/>
    </source>
</evidence>
<gene>
    <name evidence="7" type="ORF">SAMN04488543_0591</name>
</gene>
<reference evidence="7 8" key="1">
    <citation type="submission" date="2016-10" db="EMBL/GenBank/DDBJ databases">
        <authorList>
            <person name="de Groot N.N."/>
        </authorList>
    </citation>
    <scope>NUCLEOTIDE SEQUENCE [LARGE SCALE GENOMIC DNA]</scope>
    <source>
        <strain evidence="7 8">DSM 21741</strain>
    </source>
</reference>
<evidence type="ECO:0000259" key="6">
    <source>
        <dbReference type="PROSITE" id="PS51198"/>
    </source>
</evidence>
<dbReference type="GO" id="GO:0003677">
    <property type="term" value="F:DNA binding"/>
    <property type="evidence" value="ECO:0007669"/>
    <property type="project" value="InterPro"/>
</dbReference>
<feature type="binding site" evidence="5">
    <location>
        <begin position="200"/>
        <end position="207"/>
    </location>
    <ligand>
        <name>ATP</name>
        <dbReference type="ChEBI" id="CHEBI:30616"/>
    </ligand>
</feature>
<dbReference type="GO" id="GO:0043138">
    <property type="term" value="F:3'-5' DNA helicase activity"/>
    <property type="evidence" value="ECO:0007669"/>
    <property type="project" value="TreeGrafter"/>
</dbReference>
<dbReference type="InterPro" id="IPR027417">
    <property type="entry name" value="P-loop_NTPase"/>
</dbReference>
<evidence type="ECO:0000313" key="8">
    <source>
        <dbReference type="Proteomes" id="UP000199092"/>
    </source>
</evidence>